<dbReference type="InterPro" id="IPR001383">
    <property type="entry name" value="Ribosomal_bL28_bact-type"/>
</dbReference>
<dbReference type="AlphaFoldDB" id="D4G8U6"/>
<name>D4G8U6_RIEPU</name>
<evidence type="ECO:0000256" key="2">
    <source>
        <dbReference type="ARBA" id="ARBA00022980"/>
    </source>
</evidence>
<dbReference type="Gene3D" id="2.30.170.40">
    <property type="entry name" value="Ribosomal protein L28/L24"/>
    <property type="match status" value="1"/>
</dbReference>
<evidence type="ECO:0000313" key="7">
    <source>
        <dbReference type="EMBL" id="ADD79705.1"/>
    </source>
</evidence>
<dbReference type="FunFam" id="2.30.170.40:FF:000001">
    <property type="entry name" value="50S ribosomal protein L28"/>
    <property type="match status" value="1"/>
</dbReference>
<evidence type="ECO:0000313" key="8">
    <source>
        <dbReference type="Proteomes" id="UP000001700"/>
    </source>
</evidence>
<dbReference type="HAMAP" id="MF_00373">
    <property type="entry name" value="Ribosomal_bL28"/>
    <property type="match status" value="1"/>
</dbReference>
<dbReference type="InterPro" id="IPR034704">
    <property type="entry name" value="Ribosomal_bL28/bL31-like_sf"/>
</dbReference>
<dbReference type="Pfam" id="PF00830">
    <property type="entry name" value="Ribosomal_L28"/>
    <property type="match status" value="1"/>
</dbReference>
<accession>D4G8U6</accession>
<evidence type="ECO:0000256" key="4">
    <source>
        <dbReference type="ARBA" id="ARBA00035174"/>
    </source>
</evidence>
<dbReference type="GO" id="GO:0022625">
    <property type="term" value="C:cytosolic large ribosomal subunit"/>
    <property type="evidence" value="ECO:0007669"/>
    <property type="project" value="TreeGrafter"/>
</dbReference>
<dbReference type="KEGG" id="rip:RIEPE_0518"/>
<evidence type="ECO:0000256" key="6">
    <source>
        <dbReference type="SAM" id="MobiDB-lite"/>
    </source>
</evidence>
<dbReference type="EMBL" id="CP001085">
    <property type="protein sequence ID" value="ADD79705.1"/>
    <property type="molecule type" value="Genomic_DNA"/>
</dbReference>
<dbReference type="OrthoDB" id="9805609at2"/>
<dbReference type="InterPro" id="IPR026569">
    <property type="entry name" value="Ribosomal_bL28"/>
</dbReference>
<dbReference type="InterPro" id="IPR037147">
    <property type="entry name" value="Ribosomal_bL28_sf"/>
</dbReference>
<protein>
    <recommendedName>
        <fullName evidence="4 5">Large ribosomal subunit protein bL28</fullName>
    </recommendedName>
</protein>
<evidence type="ECO:0000256" key="5">
    <source>
        <dbReference type="HAMAP-Rule" id="MF_00373"/>
    </source>
</evidence>
<evidence type="ECO:0000256" key="3">
    <source>
        <dbReference type="ARBA" id="ARBA00023274"/>
    </source>
</evidence>
<dbReference type="STRING" id="515618.RIEPE_0518"/>
<evidence type="ECO:0000256" key="1">
    <source>
        <dbReference type="ARBA" id="ARBA00008760"/>
    </source>
</evidence>
<dbReference type="PANTHER" id="PTHR13528:SF2">
    <property type="entry name" value="LARGE RIBOSOMAL SUBUNIT PROTEIN BL28M"/>
    <property type="match status" value="1"/>
</dbReference>
<dbReference type="GO" id="GO:0006412">
    <property type="term" value="P:translation"/>
    <property type="evidence" value="ECO:0007669"/>
    <property type="project" value="UniProtKB-UniRule"/>
</dbReference>
<feature type="compositionally biased region" description="Basic residues" evidence="6">
    <location>
        <begin position="11"/>
        <end position="23"/>
    </location>
</feature>
<gene>
    <name evidence="5 7" type="primary">rpmB</name>
    <name evidence="7" type="ordered locus">RIEPE_0518</name>
</gene>
<keyword evidence="2 5" id="KW-0689">Ribosomal protein</keyword>
<dbReference type="Proteomes" id="UP000001700">
    <property type="component" value="Chromosome"/>
</dbReference>
<sequence length="81" mass="9713">MSRICEITGKKSTKGNHRSHSMNATKRRFLPNLHYHKFWIEKEKRFVRLRISAKGVRIIEKKGIENILKSKKYGKKFKKKN</sequence>
<comment type="similarity">
    <text evidence="1 5">Belongs to the bacterial ribosomal protein bL28 family.</text>
</comment>
<dbReference type="RefSeq" id="WP_013087692.1">
    <property type="nucleotide sequence ID" value="NC_014109.1"/>
</dbReference>
<proteinExistence type="inferred from homology"/>
<reference evidence="7" key="1">
    <citation type="submission" date="2008-05" db="EMBL/GenBank/DDBJ databases">
        <title>Genome sequence of Riesia pediculicola USDA.</title>
        <authorList>
            <person name="Kirkness E.F."/>
        </authorList>
    </citation>
    <scope>NUCLEOTIDE SEQUENCE [LARGE SCALE GENOMIC DNA]</scope>
    <source>
        <strain evidence="7">USDA</strain>
    </source>
</reference>
<dbReference type="PANTHER" id="PTHR13528">
    <property type="entry name" value="39S RIBOSOMAL PROTEIN L28, MITOCHONDRIAL"/>
    <property type="match status" value="1"/>
</dbReference>
<dbReference type="SUPFAM" id="SSF143800">
    <property type="entry name" value="L28p-like"/>
    <property type="match status" value="1"/>
</dbReference>
<dbReference type="eggNOG" id="COG0227">
    <property type="taxonomic scope" value="Bacteria"/>
</dbReference>
<keyword evidence="3 5" id="KW-0687">Ribonucleoprotein</keyword>
<dbReference type="NCBIfam" id="TIGR00009">
    <property type="entry name" value="L28"/>
    <property type="match status" value="1"/>
</dbReference>
<dbReference type="HOGENOM" id="CLU_064548_3_1_6"/>
<keyword evidence="8" id="KW-1185">Reference proteome</keyword>
<dbReference type="GO" id="GO:0003735">
    <property type="term" value="F:structural constituent of ribosome"/>
    <property type="evidence" value="ECO:0007669"/>
    <property type="project" value="InterPro"/>
</dbReference>
<organism evidence="7 8">
    <name type="scientific">Riesia pediculicola (strain USDA)</name>
    <dbReference type="NCBI Taxonomy" id="515618"/>
    <lineage>
        <taxon>Bacteria</taxon>
        <taxon>Pseudomonadati</taxon>
        <taxon>Pseudomonadota</taxon>
        <taxon>Gammaproteobacteria</taxon>
        <taxon>Enterobacterales</taxon>
        <taxon>Enterobacteriaceae</taxon>
        <taxon>Candidatus Riesia</taxon>
    </lineage>
</organism>
<feature type="region of interest" description="Disordered" evidence="6">
    <location>
        <begin position="1"/>
        <end position="23"/>
    </location>
</feature>